<evidence type="ECO:0000313" key="2">
    <source>
        <dbReference type="Proteomes" id="UP000005439"/>
    </source>
</evidence>
<dbReference type="InterPro" id="IPR050155">
    <property type="entry name" value="HAD-like_hydrolase_sf"/>
</dbReference>
<dbReference type="GO" id="GO:0005829">
    <property type="term" value="C:cytosol"/>
    <property type="evidence" value="ECO:0007669"/>
    <property type="project" value="TreeGrafter"/>
</dbReference>
<dbReference type="SFLD" id="SFLDS00003">
    <property type="entry name" value="Haloacid_Dehalogenase"/>
    <property type="match status" value="1"/>
</dbReference>
<dbReference type="SFLD" id="SFLDG01135">
    <property type="entry name" value="C1.5.6:_HAD__Beta-PGM__Phospha"/>
    <property type="match status" value="1"/>
</dbReference>
<dbReference type="AlphaFoldDB" id="G8U0I3"/>
<dbReference type="PANTHER" id="PTHR43434:SF26">
    <property type="entry name" value="PYROPHOSPHATASE PPAX"/>
    <property type="match status" value="1"/>
</dbReference>
<dbReference type="SUPFAM" id="SSF56784">
    <property type="entry name" value="HAD-like"/>
    <property type="match status" value="1"/>
</dbReference>
<dbReference type="STRING" id="679936.Sulac_0698"/>
<sequence>MVLLFDLDGTILDTTRLILESFKYSFIHGLQQVVTDEELLPHFGRPLEEQFRLMLPDASDATIENLLKIYREHNHREHDRLTWVVPGAPEALRELARQGFILGVVTSKRLPLTERGLVQFGLRELFQVVVHADSTARHKPHPEPIQHALALLGAEAVAASYTGDSPYDMMAAKAAGVQAIGLVYNTFTDDELWRAGADAVFHTWDALASYFLMGAKTRER</sequence>
<evidence type="ECO:0000313" key="1">
    <source>
        <dbReference type="EMBL" id="AEW04205.1"/>
    </source>
</evidence>
<gene>
    <name evidence="1" type="ordered locus">Sulac_0698</name>
</gene>
<dbReference type="NCBIfam" id="TIGR01549">
    <property type="entry name" value="HAD-SF-IA-v1"/>
    <property type="match status" value="1"/>
</dbReference>
<dbReference type="GO" id="GO:0004427">
    <property type="term" value="F:inorganic diphosphate phosphatase activity"/>
    <property type="evidence" value="ECO:0007669"/>
    <property type="project" value="UniProtKB-EC"/>
</dbReference>
<name>G8U0I3_SULAD</name>
<dbReference type="InterPro" id="IPR036412">
    <property type="entry name" value="HAD-like_sf"/>
</dbReference>
<protein>
    <submittedName>
        <fullName evidence="1">HAD-superfamily hydrolase, subfamily IA, variant 1</fullName>
        <ecNumber evidence="1">3.6.1.1</ecNumber>
    </submittedName>
</protein>
<dbReference type="InterPro" id="IPR023214">
    <property type="entry name" value="HAD_sf"/>
</dbReference>
<dbReference type="Gene3D" id="3.40.50.1000">
    <property type="entry name" value="HAD superfamily/HAD-like"/>
    <property type="match status" value="1"/>
</dbReference>
<dbReference type="PATRIC" id="fig|679936.5.peg.748"/>
<dbReference type="GO" id="GO:0008967">
    <property type="term" value="F:phosphoglycolate phosphatase activity"/>
    <property type="evidence" value="ECO:0007669"/>
    <property type="project" value="TreeGrafter"/>
</dbReference>
<dbReference type="InterPro" id="IPR023198">
    <property type="entry name" value="PGP-like_dom2"/>
</dbReference>
<dbReference type="EC" id="3.6.1.1" evidence="1"/>
<reference evidence="1 2" key="2">
    <citation type="journal article" date="2012" name="Stand. Genomic Sci.">
        <title>Complete genome sequence of the moderately thermophilic mineral-sulfide-oxidizing firmicute Sulfobacillus acidophilus type strain (NAL(T)).</title>
        <authorList>
            <person name="Anderson I."/>
            <person name="Chertkov O."/>
            <person name="Chen A."/>
            <person name="Saunders E."/>
            <person name="Lapidus A."/>
            <person name="Nolan M."/>
            <person name="Lucas S."/>
            <person name="Hammon N."/>
            <person name="Deshpande S."/>
            <person name="Cheng J.F."/>
            <person name="Han C."/>
            <person name="Tapia R."/>
            <person name="Goodwin L.A."/>
            <person name="Pitluck S."/>
            <person name="Liolios K."/>
            <person name="Pagani I."/>
            <person name="Ivanova N."/>
            <person name="Mikhailova N."/>
            <person name="Pati A."/>
            <person name="Palaniappan K."/>
            <person name="Land M."/>
            <person name="Pan C."/>
            <person name="Rohde M."/>
            <person name="Pukall R."/>
            <person name="Goker M."/>
            <person name="Detter J.C."/>
            <person name="Woyke T."/>
            <person name="Bristow J."/>
            <person name="Eisen J.A."/>
            <person name="Markowitz V."/>
            <person name="Hugenholtz P."/>
            <person name="Kyrpides N.C."/>
            <person name="Klenk H.P."/>
            <person name="Mavromatis K."/>
        </authorList>
    </citation>
    <scope>NUCLEOTIDE SEQUENCE [LARGE SCALE GENOMIC DNA]</scope>
    <source>
        <strain evidence="2">ATCC 700253 / DSM 10332 / NAL</strain>
    </source>
</reference>
<dbReference type="Proteomes" id="UP000005439">
    <property type="component" value="Chromosome"/>
</dbReference>
<dbReference type="EMBL" id="CP003179">
    <property type="protein sequence ID" value="AEW04205.1"/>
    <property type="molecule type" value="Genomic_DNA"/>
</dbReference>
<keyword evidence="2" id="KW-1185">Reference proteome</keyword>
<dbReference type="KEGG" id="sap:Sulac_0698"/>
<proteinExistence type="predicted"/>
<dbReference type="PANTHER" id="PTHR43434">
    <property type="entry name" value="PHOSPHOGLYCOLATE PHOSPHATASE"/>
    <property type="match status" value="1"/>
</dbReference>
<accession>G8U0I3</accession>
<reference evidence="2" key="1">
    <citation type="submission" date="2011-12" db="EMBL/GenBank/DDBJ databases">
        <title>The complete genome of chromosome of Sulfobacillus acidophilus DSM 10332.</title>
        <authorList>
            <person name="Lucas S."/>
            <person name="Han J."/>
            <person name="Lapidus A."/>
            <person name="Bruce D."/>
            <person name="Goodwin L."/>
            <person name="Pitluck S."/>
            <person name="Peters L."/>
            <person name="Kyrpides N."/>
            <person name="Mavromatis K."/>
            <person name="Ivanova N."/>
            <person name="Mikhailova N."/>
            <person name="Chertkov O."/>
            <person name="Saunders E."/>
            <person name="Detter J.C."/>
            <person name="Tapia R."/>
            <person name="Han C."/>
            <person name="Land M."/>
            <person name="Hauser L."/>
            <person name="Markowitz V."/>
            <person name="Cheng J.-F."/>
            <person name="Hugenholtz P."/>
            <person name="Woyke T."/>
            <person name="Wu D."/>
            <person name="Pukall R."/>
            <person name="Gehrich-Schroeter G."/>
            <person name="Schneider S."/>
            <person name="Klenk H.-P."/>
            <person name="Eisen J.A."/>
        </authorList>
    </citation>
    <scope>NUCLEOTIDE SEQUENCE [LARGE SCALE GENOMIC DNA]</scope>
    <source>
        <strain evidence="2">ATCC 700253 / DSM 10332 / NAL</strain>
    </source>
</reference>
<organism evidence="1 2">
    <name type="scientific">Sulfobacillus acidophilus (strain ATCC 700253 / DSM 10332 / NAL)</name>
    <dbReference type="NCBI Taxonomy" id="679936"/>
    <lineage>
        <taxon>Bacteria</taxon>
        <taxon>Bacillati</taxon>
        <taxon>Bacillota</taxon>
        <taxon>Clostridia</taxon>
        <taxon>Eubacteriales</taxon>
        <taxon>Clostridiales Family XVII. Incertae Sedis</taxon>
        <taxon>Sulfobacillus</taxon>
    </lineage>
</organism>
<dbReference type="Pfam" id="PF13419">
    <property type="entry name" value="HAD_2"/>
    <property type="match status" value="1"/>
</dbReference>
<dbReference type="InterPro" id="IPR006439">
    <property type="entry name" value="HAD-SF_hydro_IA"/>
</dbReference>
<dbReference type="GO" id="GO:0006281">
    <property type="term" value="P:DNA repair"/>
    <property type="evidence" value="ECO:0007669"/>
    <property type="project" value="TreeGrafter"/>
</dbReference>
<dbReference type="SFLD" id="SFLDG01129">
    <property type="entry name" value="C1.5:_HAD__Beta-PGM__Phosphata"/>
    <property type="match status" value="1"/>
</dbReference>
<dbReference type="Gene3D" id="1.10.150.240">
    <property type="entry name" value="Putative phosphatase, domain 2"/>
    <property type="match status" value="1"/>
</dbReference>
<dbReference type="HOGENOM" id="CLU_045011_19_3_9"/>
<dbReference type="InterPro" id="IPR041492">
    <property type="entry name" value="HAD_2"/>
</dbReference>
<keyword evidence="1" id="KW-0378">Hydrolase</keyword>